<protein>
    <submittedName>
        <fullName evidence="1">Uncharacterized protein</fullName>
    </submittedName>
</protein>
<dbReference type="RefSeq" id="WP_369460517.1">
    <property type="nucleotide sequence ID" value="NZ_JBGBDC010000006.1"/>
</dbReference>
<proteinExistence type="predicted"/>
<comment type="caution">
    <text evidence="1">The sequence shown here is derived from an EMBL/GenBank/DDBJ whole genome shotgun (WGS) entry which is preliminary data.</text>
</comment>
<organism evidence="1 2">
    <name type="scientific">Comamonas sediminis</name>
    <dbReference type="NCBI Taxonomy" id="1783360"/>
    <lineage>
        <taxon>Bacteria</taxon>
        <taxon>Pseudomonadati</taxon>
        <taxon>Pseudomonadota</taxon>
        <taxon>Betaproteobacteria</taxon>
        <taxon>Burkholderiales</taxon>
        <taxon>Comamonadaceae</taxon>
        <taxon>Comamonas</taxon>
    </lineage>
</organism>
<dbReference type="Proteomes" id="UP001562178">
    <property type="component" value="Unassembled WGS sequence"/>
</dbReference>
<gene>
    <name evidence="1" type="ORF">AB7A72_15825</name>
</gene>
<keyword evidence="2" id="KW-1185">Reference proteome</keyword>
<accession>A0ABV4B586</accession>
<name>A0ABV4B586_9BURK</name>
<evidence type="ECO:0000313" key="2">
    <source>
        <dbReference type="Proteomes" id="UP001562178"/>
    </source>
</evidence>
<sequence length="97" mass="10654">METKLNSEQLLDKYGRHNVREAGYLRNELGQELEVWSYDNGYGATDIQVCINDQRCGAIANVKLQLCPEDAAALRDMLTNALARLEAVAAAKQGGAQ</sequence>
<reference evidence="1 2" key="1">
    <citation type="journal article" date="2016" name="Int. J. Syst. Evol. Microbiol.">
        <title>Description of Comamonas sediminis sp. nov., isolated from lagoon sediments.</title>
        <authorList>
            <person name="Subhash Y."/>
            <person name="Bang J.J."/>
            <person name="You T.H."/>
            <person name="Lee S.S."/>
        </authorList>
    </citation>
    <scope>NUCLEOTIDE SEQUENCE [LARGE SCALE GENOMIC DNA]</scope>
    <source>
        <strain evidence="1 2">JCM 31169</strain>
    </source>
</reference>
<dbReference type="EMBL" id="JBGBDC010000006">
    <property type="protein sequence ID" value="MEY2252487.1"/>
    <property type="molecule type" value="Genomic_DNA"/>
</dbReference>
<evidence type="ECO:0000313" key="1">
    <source>
        <dbReference type="EMBL" id="MEY2252487.1"/>
    </source>
</evidence>